<evidence type="ECO:0008006" key="5">
    <source>
        <dbReference type="Google" id="ProtNLM"/>
    </source>
</evidence>
<name>A0A7W7Q2T8_9PSEU</name>
<gene>
    <name evidence="3" type="ORF">FHR82_002163</name>
</gene>
<feature type="compositionally biased region" description="Basic residues" evidence="1">
    <location>
        <begin position="1"/>
        <end position="19"/>
    </location>
</feature>
<sequence>MKTTTRKRPANRPAVRKATRTTTNKATPAPAPVPDPAPTTTPTAAATVHKVLSYARRPAVAGLVAAVLVGLLVLLVTELRGDRYQARVGLLAEPAAPGTAAVPQYGEVVALTLPALVELARSPSVVGSAAATTGLPPDELSDGLSVELVPASGLARLAVIGPSAEQSGAAATAIARAMIDADLLAPAGALRLLDERPDITQVAPDRPLGLGLALAAAAVAGVATGALRHLRRGRAGEHAVHTALAAAGVRRPVTTLSATDPELAGRLRTLCDAAARPVRVVPVAPDLAAQAEALAGQLPGMSAETSAEPSADAVVVVARAGRRQDELGAVAGVLPGAVVVVAVVLA</sequence>
<keyword evidence="2" id="KW-0812">Transmembrane</keyword>
<feature type="region of interest" description="Disordered" evidence="1">
    <location>
        <begin position="1"/>
        <end position="42"/>
    </location>
</feature>
<keyword evidence="2" id="KW-0472">Membrane</keyword>
<evidence type="ECO:0000256" key="2">
    <source>
        <dbReference type="SAM" id="Phobius"/>
    </source>
</evidence>
<comment type="caution">
    <text evidence="3">The sequence shown here is derived from an EMBL/GenBank/DDBJ whole genome shotgun (WGS) entry which is preliminary data.</text>
</comment>
<reference evidence="3 4" key="1">
    <citation type="submission" date="2020-08" db="EMBL/GenBank/DDBJ databases">
        <title>Genomic Encyclopedia of Type Strains, Phase III (KMG-III): the genomes of soil and plant-associated and newly described type strains.</title>
        <authorList>
            <person name="Whitman W."/>
        </authorList>
    </citation>
    <scope>NUCLEOTIDE SEQUENCE [LARGE SCALE GENOMIC DNA]</scope>
    <source>
        <strain evidence="3 4">CECT 8960</strain>
    </source>
</reference>
<dbReference type="AlphaFoldDB" id="A0A7W7Q2T8"/>
<feature type="transmembrane region" description="Helical" evidence="2">
    <location>
        <begin position="327"/>
        <end position="345"/>
    </location>
</feature>
<evidence type="ECO:0000313" key="3">
    <source>
        <dbReference type="EMBL" id="MBB4905946.1"/>
    </source>
</evidence>
<evidence type="ECO:0000256" key="1">
    <source>
        <dbReference type="SAM" id="MobiDB-lite"/>
    </source>
</evidence>
<proteinExistence type="predicted"/>
<keyword evidence="4" id="KW-1185">Reference proteome</keyword>
<feature type="compositionally biased region" description="Pro residues" evidence="1">
    <location>
        <begin position="29"/>
        <end position="39"/>
    </location>
</feature>
<protein>
    <recommendedName>
        <fullName evidence="5">Capsular polysaccharide biosynthesis protein</fullName>
    </recommendedName>
</protein>
<dbReference type="EMBL" id="JACHJQ010000002">
    <property type="protein sequence ID" value="MBB4905946.1"/>
    <property type="molecule type" value="Genomic_DNA"/>
</dbReference>
<dbReference type="RefSeq" id="WP_311771007.1">
    <property type="nucleotide sequence ID" value="NZ_JACHJQ010000002.1"/>
</dbReference>
<accession>A0A7W7Q2T8</accession>
<organism evidence="3 4">
    <name type="scientific">Actinophytocola algeriensis</name>
    <dbReference type="NCBI Taxonomy" id="1768010"/>
    <lineage>
        <taxon>Bacteria</taxon>
        <taxon>Bacillati</taxon>
        <taxon>Actinomycetota</taxon>
        <taxon>Actinomycetes</taxon>
        <taxon>Pseudonocardiales</taxon>
        <taxon>Pseudonocardiaceae</taxon>
    </lineage>
</organism>
<feature type="transmembrane region" description="Helical" evidence="2">
    <location>
        <begin position="208"/>
        <end position="227"/>
    </location>
</feature>
<keyword evidence="2" id="KW-1133">Transmembrane helix</keyword>
<feature type="transmembrane region" description="Helical" evidence="2">
    <location>
        <begin position="59"/>
        <end position="77"/>
    </location>
</feature>
<evidence type="ECO:0000313" key="4">
    <source>
        <dbReference type="Proteomes" id="UP000520767"/>
    </source>
</evidence>
<dbReference type="Proteomes" id="UP000520767">
    <property type="component" value="Unassembled WGS sequence"/>
</dbReference>